<keyword evidence="3 5" id="KW-1133">Transmembrane helix</keyword>
<evidence type="ECO:0000313" key="7">
    <source>
        <dbReference type="EMBL" id="KAF5729009.1"/>
    </source>
</evidence>
<evidence type="ECO:0000256" key="5">
    <source>
        <dbReference type="SAM" id="Phobius"/>
    </source>
</evidence>
<evidence type="ECO:0000256" key="3">
    <source>
        <dbReference type="ARBA" id="ARBA00022989"/>
    </source>
</evidence>
<keyword evidence="8" id="KW-1185">Reference proteome</keyword>
<dbReference type="Pfam" id="PF03168">
    <property type="entry name" value="LEA_2"/>
    <property type="match status" value="1"/>
</dbReference>
<dbReference type="GO" id="GO:0005886">
    <property type="term" value="C:plasma membrane"/>
    <property type="evidence" value="ECO:0007669"/>
    <property type="project" value="TreeGrafter"/>
</dbReference>
<dbReference type="PANTHER" id="PTHR31415">
    <property type="entry name" value="OS05G0367900 PROTEIN"/>
    <property type="match status" value="1"/>
</dbReference>
<feature type="transmembrane region" description="Helical" evidence="5">
    <location>
        <begin position="12"/>
        <end position="30"/>
    </location>
</feature>
<organism evidence="7 8">
    <name type="scientific">Tripterygium wilfordii</name>
    <name type="common">Thunder God vine</name>
    <dbReference type="NCBI Taxonomy" id="458696"/>
    <lineage>
        <taxon>Eukaryota</taxon>
        <taxon>Viridiplantae</taxon>
        <taxon>Streptophyta</taxon>
        <taxon>Embryophyta</taxon>
        <taxon>Tracheophyta</taxon>
        <taxon>Spermatophyta</taxon>
        <taxon>Magnoliopsida</taxon>
        <taxon>eudicotyledons</taxon>
        <taxon>Gunneridae</taxon>
        <taxon>Pentapetalae</taxon>
        <taxon>rosids</taxon>
        <taxon>fabids</taxon>
        <taxon>Celastrales</taxon>
        <taxon>Celastraceae</taxon>
        <taxon>Tripterygium</taxon>
    </lineage>
</organism>
<proteinExistence type="predicted"/>
<accession>A0A7J7C4B9</accession>
<feature type="domain" description="Late embryogenesis abundant protein LEA-2 subgroup" evidence="6">
    <location>
        <begin position="69"/>
        <end position="165"/>
    </location>
</feature>
<dbReference type="OrthoDB" id="1934762at2759"/>
<evidence type="ECO:0000259" key="6">
    <source>
        <dbReference type="Pfam" id="PF03168"/>
    </source>
</evidence>
<protein>
    <recommendedName>
        <fullName evidence="6">Late embryogenesis abundant protein LEA-2 subgroup domain-containing protein</fullName>
    </recommendedName>
</protein>
<dbReference type="GO" id="GO:0098542">
    <property type="term" value="P:defense response to other organism"/>
    <property type="evidence" value="ECO:0007669"/>
    <property type="project" value="InterPro"/>
</dbReference>
<comment type="caution">
    <text evidence="7">The sequence shown here is derived from an EMBL/GenBank/DDBJ whole genome shotgun (WGS) entry which is preliminary data.</text>
</comment>
<name>A0A7J7C4B9_TRIWF</name>
<dbReference type="InterPro" id="IPR004864">
    <property type="entry name" value="LEA_2"/>
</dbReference>
<dbReference type="InterPro" id="IPR044839">
    <property type="entry name" value="NDR1-like"/>
</dbReference>
<dbReference type="EMBL" id="JAAARO010000021">
    <property type="protein sequence ID" value="KAF5729009.1"/>
    <property type="molecule type" value="Genomic_DNA"/>
</dbReference>
<evidence type="ECO:0000256" key="1">
    <source>
        <dbReference type="ARBA" id="ARBA00004167"/>
    </source>
</evidence>
<dbReference type="PANTHER" id="PTHR31415:SF89">
    <property type="entry name" value="PROTEIN NDR1-LIKE"/>
    <property type="match status" value="1"/>
</dbReference>
<evidence type="ECO:0000313" key="8">
    <source>
        <dbReference type="Proteomes" id="UP000593562"/>
    </source>
</evidence>
<keyword evidence="4 5" id="KW-0472">Membrane</keyword>
<keyword evidence="2 5" id="KW-0812">Transmembrane</keyword>
<dbReference type="InParanoid" id="A0A7J7C4B9"/>
<dbReference type="Proteomes" id="UP000593562">
    <property type="component" value="Unassembled WGS sequence"/>
</dbReference>
<gene>
    <name evidence="7" type="ORF">HS088_TW21G01166</name>
</gene>
<dbReference type="GO" id="GO:0009506">
    <property type="term" value="C:plasmodesma"/>
    <property type="evidence" value="ECO:0007669"/>
    <property type="project" value="TreeGrafter"/>
</dbReference>
<reference evidence="7 8" key="1">
    <citation type="journal article" date="2020" name="Nat. Commun.">
        <title>Genome of Tripterygium wilfordii and identification of cytochrome P450 involved in triptolide biosynthesis.</title>
        <authorList>
            <person name="Tu L."/>
            <person name="Su P."/>
            <person name="Zhang Z."/>
            <person name="Gao L."/>
            <person name="Wang J."/>
            <person name="Hu T."/>
            <person name="Zhou J."/>
            <person name="Zhang Y."/>
            <person name="Zhao Y."/>
            <person name="Liu Y."/>
            <person name="Song Y."/>
            <person name="Tong Y."/>
            <person name="Lu Y."/>
            <person name="Yang J."/>
            <person name="Xu C."/>
            <person name="Jia M."/>
            <person name="Peters R.J."/>
            <person name="Huang L."/>
            <person name="Gao W."/>
        </authorList>
    </citation>
    <scope>NUCLEOTIDE SEQUENCE [LARGE SCALE GENOMIC DNA]</scope>
    <source>
        <strain evidence="8">cv. XIE 37</strain>
        <tissue evidence="7">Leaf</tissue>
    </source>
</reference>
<dbReference type="AlphaFoldDB" id="A0A7J7C4B9"/>
<sequence length="199" mass="22407">MVFETSRFYLWFLQIIALLGLLALCLWLSLRPKEPTHTISNFSVPPLANARTTSPCMNQDQNSTFCYDLAIKNPNKDSTVTYDVIALTFFLGQDNVGVNSIHAFQQSKDQTLQLPNHVNTTPKIQKALLRAISNATAELKVALSTRIQYKTWGIKSKHHNLDLQGVLKIGSDGKLSNKKGKVELARSSKKLKLRSSRWH</sequence>
<evidence type="ECO:0000256" key="2">
    <source>
        <dbReference type="ARBA" id="ARBA00022692"/>
    </source>
</evidence>
<evidence type="ECO:0000256" key="4">
    <source>
        <dbReference type="ARBA" id="ARBA00023136"/>
    </source>
</evidence>
<comment type="subcellular location">
    <subcellularLocation>
        <location evidence="1">Membrane</location>
        <topology evidence="1">Single-pass membrane protein</topology>
    </subcellularLocation>
</comment>